<keyword evidence="3" id="KW-1185">Reference proteome</keyword>
<feature type="region of interest" description="Disordered" evidence="1">
    <location>
        <begin position="1"/>
        <end position="46"/>
    </location>
</feature>
<dbReference type="Proteomes" id="UP001212997">
    <property type="component" value="Unassembled WGS sequence"/>
</dbReference>
<evidence type="ECO:0000313" key="3">
    <source>
        <dbReference type="Proteomes" id="UP001212997"/>
    </source>
</evidence>
<organism evidence="2 3">
    <name type="scientific">Meripilus lineatus</name>
    <dbReference type="NCBI Taxonomy" id="2056292"/>
    <lineage>
        <taxon>Eukaryota</taxon>
        <taxon>Fungi</taxon>
        <taxon>Dikarya</taxon>
        <taxon>Basidiomycota</taxon>
        <taxon>Agaricomycotina</taxon>
        <taxon>Agaricomycetes</taxon>
        <taxon>Polyporales</taxon>
        <taxon>Meripilaceae</taxon>
        <taxon>Meripilus</taxon>
    </lineage>
</organism>
<sequence>MVTTSTALSTLTLTTTGSPSPCQSRSGISSTTSSSSSSSGDEQVLIVPGPSLSGRGGLYVTDTGTPNSTTSGRSFITKPFSSLRHRVRTSLSTSKSYLPFSRFFTRDLAKEGHIIPTAQHIPHELLIIIIGHLATPYYLAAFSVGGLLARYYRNTYTMSRLNDARKDLLATVRVCQSWNIAGTEVLYARPFLLSPKQVQLFSWALKENPTLGVLVKKVFVLQPEKSKVARLVSQVARTIPDPTQPGFASSLVACTSLESLTFTCYPGPKRSPVFQPWDSKFINISRIGGHLRELAIYGPANSAGGPPIEILSSELTFPSLEVLVMKAVTLKSDHQFPYFPKLHFLRIAMLHRVHDPQAQAAGERFKLGFPISHFPSLKSLTLHHTGALLSIEEEVLRNLDELKLCGTSEREGYHTWATSTSLDSLKHLEFHLNEVGPGRFIVTQYPRRLHTLSLEITFARGREMKVIKAHVLEDFQRTFLSAIKPCRQLVQLAIKCHSTRTEDTSEYDAVMEKIRKDCEEREIELVEKGPRDVSSWDKHEHLYRRLASWPL</sequence>
<name>A0AAD5VCY7_9APHY</name>
<comment type="caution">
    <text evidence="2">The sequence shown here is derived from an EMBL/GenBank/DDBJ whole genome shotgun (WGS) entry which is preliminary data.</text>
</comment>
<proteinExistence type="predicted"/>
<feature type="compositionally biased region" description="Low complexity" evidence="1">
    <location>
        <begin position="1"/>
        <end position="40"/>
    </location>
</feature>
<dbReference type="InterPro" id="IPR032675">
    <property type="entry name" value="LRR_dom_sf"/>
</dbReference>
<dbReference type="AlphaFoldDB" id="A0AAD5VCY7"/>
<evidence type="ECO:0000313" key="2">
    <source>
        <dbReference type="EMBL" id="KAJ3492000.1"/>
    </source>
</evidence>
<gene>
    <name evidence="2" type="ORF">NLI96_g300</name>
</gene>
<dbReference type="EMBL" id="JANAWD010000004">
    <property type="protein sequence ID" value="KAJ3492000.1"/>
    <property type="molecule type" value="Genomic_DNA"/>
</dbReference>
<protein>
    <submittedName>
        <fullName evidence="2">Uncharacterized protein</fullName>
    </submittedName>
</protein>
<dbReference type="Gene3D" id="3.80.10.10">
    <property type="entry name" value="Ribonuclease Inhibitor"/>
    <property type="match status" value="1"/>
</dbReference>
<evidence type="ECO:0000256" key="1">
    <source>
        <dbReference type="SAM" id="MobiDB-lite"/>
    </source>
</evidence>
<reference evidence="2" key="1">
    <citation type="submission" date="2022-07" db="EMBL/GenBank/DDBJ databases">
        <title>Genome Sequence of Physisporinus lineatus.</title>
        <authorList>
            <person name="Buettner E."/>
        </authorList>
    </citation>
    <scope>NUCLEOTIDE SEQUENCE</scope>
    <source>
        <strain evidence="2">VT162</strain>
    </source>
</reference>
<accession>A0AAD5VCY7</accession>
<dbReference type="SUPFAM" id="SSF52047">
    <property type="entry name" value="RNI-like"/>
    <property type="match status" value="1"/>
</dbReference>